<evidence type="ECO:0000313" key="5">
    <source>
        <dbReference type="EMBL" id="PYH92004.1"/>
    </source>
</evidence>
<reference evidence="5 6" key="1">
    <citation type="submission" date="2018-02" db="EMBL/GenBank/DDBJ databases">
        <title>The genomes of Aspergillus section Nigri reveals drivers in fungal speciation.</title>
        <authorList>
            <consortium name="DOE Joint Genome Institute"/>
            <person name="Vesth T.C."/>
            <person name="Nybo J."/>
            <person name="Theobald S."/>
            <person name="Brandl J."/>
            <person name="Frisvad J.C."/>
            <person name="Nielsen K.F."/>
            <person name="Lyhne E.K."/>
            <person name="Kogle M.E."/>
            <person name="Kuo A."/>
            <person name="Riley R."/>
            <person name="Clum A."/>
            <person name="Nolan M."/>
            <person name="Lipzen A."/>
            <person name="Salamov A."/>
            <person name="Henrissat B."/>
            <person name="Wiebenga A."/>
            <person name="De vries R.P."/>
            <person name="Grigoriev I.V."/>
            <person name="Mortensen U.H."/>
            <person name="Andersen M.R."/>
            <person name="Baker S.E."/>
        </authorList>
    </citation>
    <scope>NUCLEOTIDE SEQUENCE [LARGE SCALE GENOMIC DNA]</scope>
    <source>
        <strain evidence="5 6">CBS 707.79</strain>
    </source>
</reference>
<keyword evidence="6" id="KW-1185">Reference proteome</keyword>
<evidence type="ECO:0000256" key="3">
    <source>
        <dbReference type="SAM" id="SignalP"/>
    </source>
</evidence>
<proteinExistence type="inferred from homology"/>
<dbReference type="InterPro" id="IPR050654">
    <property type="entry name" value="AChE-related_enzymes"/>
</dbReference>
<dbReference type="SUPFAM" id="SSF53474">
    <property type="entry name" value="alpha/beta-Hydrolases"/>
    <property type="match status" value="1"/>
</dbReference>
<dbReference type="PANTHER" id="PTHR43918">
    <property type="entry name" value="ACETYLCHOLINESTERASE"/>
    <property type="match status" value="1"/>
</dbReference>
<keyword evidence="2" id="KW-0378">Hydrolase</keyword>
<dbReference type="STRING" id="1448320.A0A319D406"/>
<gene>
    <name evidence="5" type="ORF">BO71DRAFT_458615</name>
</gene>
<dbReference type="EMBL" id="KZ825929">
    <property type="protein sequence ID" value="PYH92004.1"/>
    <property type="molecule type" value="Genomic_DNA"/>
</dbReference>
<evidence type="ECO:0000256" key="2">
    <source>
        <dbReference type="ARBA" id="ARBA00022801"/>
    </source>
</evidence>
<evidence type="ECO:0000313" key="6">
    <source>
        <dbReference type="Proteomes" id="UP000247810"/>
    </source>
</evidence>
<comment type="similarity">
    <text evidence="1">Belongs to the type-B carboxylesterase/lipase family.</text>
</comment>
<evidence type="ECO:0000259" key="4">
    <source>
        <dbReference type="Pfam" id="PF00135"/>
    </source>
</evidence>
<feature type="chain" id="PRO_5016381449" evidence="3">
    <location>
        <begin position="20"/>
        <end position="563"/>
    </location>
</feature>
<dbReference type="Gene3D" id="3.40.50.1820">
    <property type="entry name" value="alpha/beta hydrolase"/>
    <property type="match status" value="1"/>
</dbReference>
<dbReference type="OrthoDB" id="408631at2759"/>
<dbReference type="VEuPathDB" id="FungiDB:BO71DRAFT_458615"/>
<dbReference type="GO" id="GO:0052689">
    <property type="term" value="F:carboxylic ester hydrolase activity"/>
    <property type="evidence" value="ECO:0007669"/>
    <property type="project" value="TreeGrafter"/>
</dbReference>
<dbReference type="PROSITE" id="PS00941">
    <property type="entry name" value="CARBOXYLESTERASE_B_2"/>
    <property type="match status" value="1"/>
</dbReference>
<dbReference type="PANTHER" id="PTHR43918:SF4">
    <property type="entry name" value="CARBOXYLIC ESTER HYDROLASE"/>
    <property type="match status" value="1"/>
</dbReference>
<dbReference type="InterPro" id="IPR019819">
    <property type="entry name" value="Carboxylesterase_B_CS"/>
</dbReference>
<name>A0A319D406_9EURO</name>
<feature type="signal peptide" evidence="3">
    <location>
        <begin position="1"/>
        <end position="19"/>
    </location>
</feature>
<dbReference type="Proteomes" id="UP000247810">
    <property type="component" value="Unassembled WGS sequence"/>
</dbReference>
<keyword evidence="3" id="KW-0732">Signal</keyword>
<dbReference type="AlphaFoldDB" id="A0A319D406"/>
<sequence>MYILRPLLPFLTLLTTSHSLTTTTNTSLTHPAATTHNGTYYGIHQSSLHQDFFFGIPYAQPPTGDLRFRTPQSLNTSWTGQRNATELGPMCIGYGTTQDVLGDYMSEDCLTLNVVRPSNVSEEYGPLPVAVWIHGGSFESGAARDPRYNMTAILQQSVQMGKPMMAVTLNYRLSYWGWLFGNEVLEEGVANLGLRDQRLALHWIQENIRAFGGDPSKVTIWGQEAGAFSVGLHLIAYAGRDDGLFRAAISESGNPTLMWSSVTATEYQPLYDAFIASTNCTSAPSTLSCLRTIPTSTLSALFTRNLTSHIHTNPVIDNDIIQSLGSTALRSGHFVHVPYLTGTNFDEGTQQGFGVEGINTAAQFLSMVQSDGLNTTTPQHIAAIYPDDPSLGIPATLPSRPGNNTIATYGAQWKRSAAYNGDKVMHAGRRLASTSWAERGVAVLTYQWNVMMHATWYIFGARHFDEVAFVFYIGMDLGGDDQKPTFAPLSDLMSRMWAGFVTTLDPNNHGLNTSVVWPEYTLDNKRNMVFDVNVTDLAYIEDDDFREDGISYLMDLFSGDLKK</sequence>
<evidence type="ECO:0000256" key="1">
    <source>
        <dbReference type="ARBA" id="ARBA00005964"/>
    </source>
</evidence>
<organism evidence="5 6">
    <name type="scientific">Aspergillus ellipticus CBS 707.79</name>
    <dbReference type="NCBI Taxonomy" id="1448320"/>
    <lineage>
        <taxon>Eukaryota</taxon>
        <taxon>Fungi</taxon>
        <taxon>Dikarya</taxon>
        <taxon>Ascomycota</taxon>
        <taxon>Pezizomycotina</taxon>
        <taxon>Eurotiomycetes</taxon>
        <taxon>Eurotiomycetidae</taxon>
        <taxon>Eurotiales</taxon>
        <taxon>Aspergillaceae</taxon>
        <taxon>Aspergillus</taxon>
        <taxon>Aspergillus subgen. Circumdati</taxon>
    </lineage>
</organism>
<dbReference type="InterPro" id="IPR002018">
    <property type="entry name" value="CarbesteraseB"/>
</dbReference>
<accession>A0A319D406</accession>
<feature type="domain" description="Carboxylesterase type B" evidence="4">
    <location>
        <begin position="34"/>
        <end position="532"/>
    </location>
</feature>
<dbReference type="InterPro" id="IPR029058">
    <property type="entry name" value="AB_hydrolase_fold"/>
</dbReference>
<protein>
    <submittedName>
        <fullName evidence="5">Carboxylesterase family protein</fullName>
    </submittedName>
</protein>
<dbReference type="Pfam" id="PF00135">
    <property type="entry name" value="COesterase"/>
    <property type="match status" value="1"/>
</dbReference>